<dbReference type="InterPro" id="IPR036873">
    <property type="entry name" value="Rhodanese-like_dom_sf"/>
</dbReference>
<evidence type="ECO:0000313" key="4">
    <source>
        <dbReference type="Proteomes" id="UP001228044"/>
    </source>
</evidence>
<dbReference type="EMBL" id="JAUHHC010000002">
    <property type="protein sequence ID" value="MDN3920267.1"/>
    <property type="molecule type" value="Genomic_DNA"/>
</dbReference>
<dbReference type="EC" id="2.5.1.-" evidence="3"/>
<dbReference type="SUPFAM" id="SSF52540">
    <property type="entry name" value="P-loop containing nucleoside triphosphate hydrolases"/>
    <property type="match status" value="1"/>
</dbReference>
<dbReference type="GO" id="GO:0016740">
    <property type="term" value="F:transferase activity"/>
    <property type="evidence" value="ECO:0007669"/>
    <property type="project" value="UniProtKB-KW"/>
</dbReference>
<evidence type="ECO:0000259" key="2">
    <source>
        <dbReference type="PROSITE" id="PS50206"/>
    </source>
</evidence>
<dbReference type="SUPFAM" id="SSF52821">
    <property type="entry name" value="Rhodanese/Cell cycle control phosphatase"/>
    <property type="match status" value="1"/>
</dbReference>
<dbReference type="InterPro" id="IPR001763">
    <property type="entry name" value="Rhodanese-like_dom"/>
</dbReference>
<dbReference type="NCBIfam" id="NF008752">
    <property type="entry name" value="PRK11784.1-4"/>
    <property type="match status" value="1"/>
</dbReference>
<dbReference type="NCBIfam" id="NF008750">
    <property type="entry name" value="PRK11784.1-2"/>
    <property type="match status" value="1"/>
</dbReference>
<evidence type="ECO:0000256" key="1">
    <source>
        <dbReference type="ARBA" id="ARBA00023266"/>
    </source>
</evidence>
<evidence type="ECO:0000313" key="3">
    <source>
        <dbReference type="EMBL" id="MDN3920267.1"/>
    </source>
</evidence>
<feature type="domain" description="Rhodanese" evidence="2">
    <location>
        <begin position="20"/>
        <end position="135"/>
    </location>
</feature>
<dbReference type="PANTHER" id="PTHR30401">
    <property type="entry name" value="TRNA 2-SELENOURIDINE SYNTHASE"/>
    <property type="match status" value="1"/>
</dbReference>
<keyword evidence="1" id="KW-0711">Selenium</keyword>
<dbReference type="PANTHER" id="PTHR30401:SF0">
    <property type="entry name" value="TRNA 2-SELENOURIDINE SYNTHASE"/>
    <property type="match status" value="1"/>
</dbReference>
<dbReference type="Gene3D" id="3.40.50.300">
    <property type="entry name" value="P-loop containing nucleotide triphosphate hydrolases"/>
    <property type="match status" value="1"/>
</dbReference>
<proteinExistence type="predicted"/>
<dbReference type="InterPro" id="IPR027417">
    <property type="entry name" value="P-loop_NTPase"/>
</dbReference>
<keyword evidence="4" id="KW-1185">Reference proteome</keyword>
<name>A0ABT8DV63_9BURK</name>
<dbReference type="PROSITE" id="PS50206">
    <property type="entry name" value="RHODANESE_3"/>
    <property type="match status" value="1"/>
</dbReference>
<dbReference type="RefSeq" id="WP_290358573.1">
    <property type="nucleotide sequence ID" value="NZ_JAUHHC010000002.1"/>
</dbReference>
<dbReference type="Pfam" id="PF26341">
    <property type="entry name" value="AAA_SelU"/>
    <property type="match status" value="1"/>
</dbReference>
<dbReference type="SMART" id="SM00450">
    <property type="entry name" value="RHOD"/>
    <property type="match status" value="1"/>
</dbReference>
<comment type="caution">
    <text evidence="3">The sequence shown here is derived from an EMBL/GenBank/DDBJ whole genome shotgun (WGS) entry which is preliminary data.</text>
</comment>
<dbReference type="Pfam" id="PF00581">
    <property type="entry name" value="Rhodanese"/>
    <property type="match status" value="1"/>
</dbReference>
<gene>
    <name evidence="3" type="primary">mnmH</name>
    <name evidence="3" type="ORF">QWJ38_08255</name>
</gene>
<sequence length="348" mass="38166">MSYTVKAEDALADLGGFDAIIDVRSPAEFAEDHLPGAQNWPVLDNEERRIVGTLYATSPFEARKLGAALVARNIARHIETHAASLGKTWRPLVYCWRGGQRSGAMNWFLGQIGFRARQLEGGYKAYRAAVRDALARLPAGLELHVLCGRTGSGKTRLLQALAEAGAQTLDLEALACHRGSVLGALPDAPQPSQKRFDSLLWQQLRALDPARPVFVESESRKVGQLRVPEALHAAMRASTHCVWIEMPDAARIELLLQDYGHFATDVEGFCGQLEGLIPLRGKEQVRQWQAQARAGQWAEVFGALMREHYDPGYERSLRGHYPHVEQALRLPLADGGAASLAAAARALV</sequence>
<reference evidence="3 4" key="1">
    <citation type="submission" date="2023-06" db="EMBL/GenBank/DDBJ databases">
        <title>Pelomonas sp. PFR6 16S ribosomal RNA gene Genome sequencing and assembly.</title>
        <authorList>
            <person name="Woo H."/>
        </authorList>
    </citation>
    <scope>NUCLEOTIDE SEQUENCE [LARGE SCALE GENOMIC DNA]</scope>
    <source>
        <strain evidence="3 4">PFR6</strain>
    </source>
</reference>
<dbReference type="Proteomes" id="UP001228044">
    <property type="component" value="Unassembled WGS sequence"/>
</dbReference>
<keyword evidence="3" id="KW-0808">Transferase</keyword>
<dbReference type="Gene3D" id="3.40.250.10">
    <property type="entry name" value="Rhodanese-like domain"/>
    <property type="match status" value="1"/>
</dbReference>
<dbReference type="InterPro" id="IPR058840">
    <property type="entry name" value="AAA_SelU"/>
</dbReference>
<dbReference type="InterPro" id="IPR017582">
    <property type="entry name" value="SelU"/>
</dbReference>
<organism evidence="3 4">
    <name type="scientific">Roseateles violae</name>
    <dbReference type="NCBI Taxonomy" id="3058042"/>
    <lineage>
        <taxon>Bacteria</taxon>
        <taxon>Pseudomonadati</taxon>
        <taxon>Pseudomonadota</taxon>
        <taxon>Betaproteobacteria</taxon>
        <taxon>Burkholderiales</taxon>
        <taxon>Sphaerotilaceae</taxon>
        <taxon>Roseateles</taxon>
    </lineage>
</organism>
<accession>A0ABT8DV63</accession>
<dbReference type="NCBIfam" id="TIGR03167">
    <property type="entry name" value="tRNA_sel_U_synt"/>
    <property type="match status" value="1"/>
</dbReference>
<protein>
    <submittedName>
        <fullName evidence="3">tRNA 2-selenouridine(34) synthase MnmH</fullName>
        <ecNumber evidence="3">2.5.1.-</ecNumber>
    </submittedName>
</protein>